<dbReference type="Pfam" id="PF21307">
    <property type="entry name" value="Glyco_hydro_95_C"/>
    <property type="match status" value="1"/>
</dbReference>
<feature type="domain" description="Glycosyl hydrolase family 95 N-terminal" evidence="1">
    <location>
        <begin position="28"/>
        <end position="197"/>
    </location>
</feature>
<dbReference type="OrthoDB" id="9802600at2"/>
<evidence type="ECO:0000259" key="1">
    <source>
        <dbReference type="Pfam" id="PF14498"/>
    </source>
</evidence>
<dbReference type="PANTHER" id="PTHR31084:SF0">
    <property type="entry name" value="ALPHA-L-FUCOSIDASE 2"/>
    <property type="match status" value="1"/>
</dbReference>
<dbReference type="InterPro" id="IPR012341">
    <property type="entry name" value="6hp_glycosidase-like_sf"/>
</dbReference>
<dbReference type="InterPro" id="IPR016518">
    <property type="entry name" value="Alpha-L-fucosidase"/>
</dbReference>
<sequence length="805" mass="88461">MNEDCTQAEAAGRPTAKDCRDTQECHRLWYTAPGRNFNEALPLGNGSLGAMIRGGTAEDLVCLNDDRFWAGRDAPAPVATGPLVLEEVRRRLFAGDVAGAEALVEQKLLTDFNQPYLTAADLVIQWDHDAVERYTRQLDLNTAVAEVNYVASRVGGVRRRAFSSFPDQVFVLDAGFADPSQARTVLSLSSKTRHVSRMSARDLIVVADAPSMVDWRGIDDRIRDGENIFYEVDPPRRCLTVACVLAASVSVHGEGLVVGGDFTVLVATSVGSDVGLLLEDCLARLEAAESRGFSALLERHVAAHRALYDRAALTLRSPVGLSALPTDERLHRQASKMRDPALEALLFNYGRYLMIASSRPGSRAINLQGIWNDKVQPPWWSNYTININLQMNYWPAEPCNLAECHEPLFDFVKNLSLAGARTASVQYGMRGWVAHHQVDGRFQTTAIGALNGRAYDFPIRYGLWTMGGAWLCQHFWQHYLFNGDTKFLRETAWPILRNAAEFYLDWVVELPDGSLTTAPSTSPENSYLLPDGTRHALSIGATMDIAILREFFSTIVDAASVLGIPDDPIAISASAALPRLPGYGIAADGQLLEWREDLPQAEHPHRHVSHLYGVFPAAQISPTETPELAAAAARVLEERGDTGTGWSFAWKAALWARLGRPEMAYRNIGHLLNPVDPAIELQADLGGGLYTNLLTACPPFNIDANFGYTGAVAEMLVQSQSGEIVILPALPKAWADGEARGLRCRGQVEIDMVWRSGRLAELRIKSQIMQARTFRLDGEPLALMLPAGREVRLLRTLNGGMERAA</sequence>
<evidence type="ECO:0000313" key="5">
    <source>
        <dbReference type="Proteomes" id="UP000007123"/>
    </source>
</evidence>
<evidence type="ECO:0000259" key="2">
    <source>
        <dbReference type="Pfam" id="PF21307"/>
    </source>
</evidence>
<dbReference type="PATRIC" id="fig|1156935.5.peg.3114"/>
<reference evidence="4 5" key="1">
    <citation type="journal article" date="2012" name="J. Bacteriol.">
        <title>Draft Genome Sequence of Agrobacterium albertimagni Strain AOL15.</title>
        <authorList>
            <person name="Trimble W.L."/>
            <person name="Phung le T."/>
            <person name="Meyer F."/>
            <person name="Gilbert J.A."/>
            <person name="Silver S."/>
        </authorList>
    </citation>
    <scope>NUCLEOTIDE SEQUENCE [LARGE SCALE GENOMIC DNA]</scope>
    <source>
        <strain evidence="4 5">AOL15</strain>
    </source>
</reference>
<proteinExistence type="predicted"/>
<dbReference type="AlphaFoldDB" id="K2Q0L1"/>
<organism evidence="4 5">
    <name type="scientific">Agrobacterium albertimagni AOL15</name>
    <dbReference type="NCBI Taxonomy" id="1156935"/>
    <lineage>
        <taxon>Bacteria</taxon>
        <taxon>Pseudomonadati</taxon>
        <taxon>Pseudomonadota</taxon>
        <taxon>Alphaproteobacteria</taxon>
        <taxon>Hyphomicrobiales</taxon>
        <taxon>Rhizobiaceae</taxon>
        <taxon>Rhizobium/Agrobacterium group</taxon>
        <taxon>Agrobacterium</taxon>
    </lineage>
</organism>
<comment type="caution">
    <text evidence="4">The sequence shown here is derived from an EMBL/GenBank/DDBJ whole genome shotgun (WGS) entry which is preliminary data.</text>
</comment>
<dbReference type="PIRSF" id="PIRSF007663">
    <property type="entry name" value="UCP007663"/>
    <property type="match status" value="1"/>
</dbReference>
<dbReference type="Pfam" id="PF22124">
    <property type="entry name" value="Glyco_hydro_95_cat"/>
    <property type="match status" value="1"/>
</dbReference>
<feature type="domain" description="Alpha fucosidase A-like C-terminal" evidence="2">
    <location>
        <begin position="718"/>
        <end position="777"/>
    </location>
</feature>
<dbReference type="Proteomes" id="UP000007123">
    <property type="component" value="Unassembled WGS sequence"/>
</dbReference>
<dbReference type="EMBL" id="ALJF01000012">
    <property type="protein sequence ID" value="EKF58630.1"/>
    <property type="molecule type" value="Genomic_DNA"/>
</dbReference>
<keyword evidence="5" id="KW-1185">Reference proteome</keyword>
<dbReference type="InterPro" id="IPR049053">
    <property type="entry name" value="AFCA-like_C"/>
</dbReference>
<name>K2Q0L1_9HYPH</name>
<dbReference type="Gene3D" id="1.50.10.10">
    <property type="match status" value="1"/>
</dbReference>
<evidence type="ECO:0000259" key="3">
    <source>
        <dbReference type="Pfam" id="PF22124"/>
    </source>
</evidence>
<dbReference type="STRING" id="1156935.QWE_15341"/>
<dbReference type="Pfam" id="PF14498">
    <property type="entry name" value="Glyco_hyd_65N_2"/>
    <property type="match status" value="1"/>
</dbReference>
<dbReference type="GO" id="GO:0004560">
    <property type="term" value="F:alpha-L-fucosidase activity"/>
    <property type="evidence" value="ECO:0007669"/>
    <property type="project" value="InterPro"/>
</dbReference>
<dbReference type="InterPro" id="IPR027414">
    <property type="entry name" value="GH95_N_dom"/>
</dbReference>
<dbReference type="RefSeq" id="WP_006727061.1">
    <property type="nucleotide sequence ID" value="NZ_ALJF01000012.1"/>
</dbReference>
<dbReference type="InterPro" id="IPR008928">
    <property type="entry name" value="6-hairpin_glycosidase_sf"/>
</dbReference>
<dbReference type="InterPro" id="IPR054363">
    <property type="entry name" value="GH95_cat"/>
</dbReference>
<gene>
    <name evidence="4" type="ORF">QWE_15341</name>
</gene>
<dbReference type="GO" id="GO:0005975">
    <property type="term" value="P:carbohydrate metabolic process"/>
    <property type="evidence" value="ECO:0007669"/>
    <property type="project" value="InterPro"/>
</dbReference>
<dbReference type="PANTHER" id="PTHR31084">
    <property type="entry name" value="ALPHA-L-FUCOSIDASE 2"/>
    <property type="match status" value="1"/>
</dbReference>
<dbReference type="SUPFAM" id="SSF48208">
    <property type="entry name" value="Six-hairpin glycosidases"/>
    <property type="match status" value="1"/>
</dbReference>
<evidence type="ECO:0000313" key="4">
    <source>
        <dbReference type="EMBL" id="EKF58630.1"/>
    </source>
</evidence>
<dbReference type="eggNOG" id="COG1554">
    <property type="taxonomic scope" value="Bacteria"/>
</dbReference>
<protein>
    <submittedName>
        <fullName evidence="4">Alpha-L-fucosidase</fullName>
    </submittedName>
</protein>
<accession>K2Q0L1</accession>
<feature type="domain" description="Glycosyl hydrolase family 95 catalytic" evidence="3">
    <location>
        <begin position="293"/>
        <end position="716"/>
    </location>
</feature>